<proteinExistence type="predicted"/>
<evidence type="ECO:0000256" key="2">
    <source>
        <dbReference type="SAM" id="SignalP"/>
    </source>
</evidence>
<dbReference type="SUPFAM" id="SSF56935">
    <property type="entry name" value="Porins"/>
    <property type="match status" value="1"/>
</dbReference>
<dbReference type="Pfam" id="PF19783">
    <property type="entry name" value="DUF6268"/>
    <property type="match status" value="1"/>
</dbReference>
<protein>
    <recommendedName>
        <fullName evidence="3">DUF6268 domain-containing protein</fullName>
    </recommendedName>
</protein>
<evidence type="ECO:0000259" key="3">
    <source>
        <dbReference type="Pfam" id="PF19783"/>
    </source>
</evidence>
<dbReference type="EMBL" id="CP036291">
    <property type="protein sequence ID" value="QDU90984.1"/>
    <property type="molecule type" value="Genomic_DNA"/>
</dbReference>
<evidence type="ECO:0000256" key="1">
    <source>
        <dbReference type="SAM" id="MobiDB-lite"/>
    </source>
</evidence>
<dbReference type="AlphaFoldDB" id="A0A518DHN8"/>
<dbReference type="Proteomes" id="UP000317429">
    <property type="component" value="Chromosome"/>
</dbReference>
<keyword evidence="5" id="KW-1185">Reference proteome</keyword>
<keyword evidence="2" id="KW-0732">Signal</keyword>
<dbReference type="RefSeq" id="WP_145290557.1">
    <property type="nucleotide sequence ID" value="NZ_CP036291.1"/>
</dbReference>
<feature type="chain" id="PRO_5022003974" description="DUF6268 domain-containing protein" evidence="2">
    <location>
        <begin position="23"/>
        <end position="373"/>
    </location>
</feature>
<organism evidence="4 5">
    <name type="scientific">Pirellulimonas nuda</name>
    <dbReference type="NCBI Taxonomy" id="2528009"/>
    <lineage>
        <taxon>Bacteria</taxon>
        <taxon>Pseudomonadati</taxon>
        <taxon>Planctomycetota</taxon>
        <taxon>Planctomycetia</taxon>
        <taxon>Pirellulales</taxon>
        <taxon>Lacipirellulaceae</taxon>
        <taxon>Pirellulimonas</taxon>
    </lineage>
</organism>
<accession>A0A518DHN8</accession>
<feature type="domain" description="DUF6268" evidence="3">
    <location>
        <begin position="153"/>
        <end position="344"/>
    </location>
</feature>
<dbReference type="OrthoDB" id="212671at2"/>
<dbReference type="KEGG" id="pnd:Pla175_43990"/>
<sequence precursor="true">MARSAVIATAAAATILLGPASACVCGGWFADDPIVFVEPSPILEGESAGSLGAARAAEDTLQTPPLEILPPPSKQASGPPKDDRSPFRSQSYWIGPQNVRSQPGDWSQAGQQINLAAPIFIAPEGGNLWLATGSVDHTSIGATAVLPDSGLPVPDDLWKVQAGAMNIRDLENGWKTVAILTVGYASDQPFTSLRDATFTAIGGLEVPRGERDAWSFSLFYSPTSQLPFPLPGVAYIWRPNDQFTANLGVPFSLRYRPTERFSVVASYFPLTNVNILARQELTDAWSLYGGYQVVNETYWLADRAERNERFYLFDQRVKVGLQRSLLAGLTLDLSAGYVFDRQAFQADGFSDNRRDEIAIDPSAFGALQLSWSL</sequence>
<evidence type="ECO:0000313" key="4">
    <source>
        <dbReference type="EMBL" id="QDU90984.1"/>
    </source>
</evidence>
<gene>
    <name evidence="4" type="ORF">Pla175_43990</name>
</gene>
<dbReference type="InterPro" id="IPR046235">
    <property type="entry name" value="DUF6268"/>
</dbReference>
<evidence type="ECO:0000313" key="5">
    <source>
        <dbReference type="Proteomes" id="UP000317429"/>
    </source>
</evidence>
<feature type="region of interest" description="Disordered" evidence="1">
    <location>
        <begin position="63"/>
        <end position="91"/>
    </location>
</feature>
<feature type="signal peptide" evidence="2">
    <location>
        <begin position="1"/>
        <end position="22"/>
    </location>
</feature>
<name>A0A518DHN8_9BACT</name>
<reference evidence="4 5" key="1">
    <citation type="submission" date="2019-02" db="EMBL/GenBank/DDBJ databases">
        <title>Deep-cultivation of Planctomycetes and their phenomic and genomic characterization uncovers novel biology.</title>
        <authorList>
            <person name="Wiegand S."/>
            <person name="Jogler M."/>
            <person name="Boedeker C."/>
            <person name="Pinto D."/>
            <person name="Vollmers J."/>
            <person name="Rivas-Marin E."/>
            <person name="Kohn T."/>
            <person name="Peeters S.H."/>
            <person name="Heuer A."/>
            <person name="Rast P."/>
            <person name="Oberbeckmann S."/>
            <person name="Bunk B."/>
            <person name="Jeske O."/>
            <person name="Meyerdierks A."/>
            <person name="Storesund J.E."/>
            <person name="Kallscheuer N."/>
            <person name="Luecker S."/>
            <person name="Lage O.M."/>
            <person name="Pohl T."/>
            <person name="Merkel B.J."/>
            <person name="Hornburger P."/>
            <person name="Mueller R.-W."/>
            <person name="Bruemmer F."/>
            <person name="Labrenz M."/>
            <person name="Spormann A.M."/>
            <person name="Op den Camp H."/>
            <person name="Overmann J."/>
            <person name="Amann R."/>
            <person name="Jetten M.S.M."/>
            <person name="Mascher T."/>
            <person name="Medema M.H."/>
            <person name="Devos D.P."/>
            <person name="Kaster A.-K."/>
            <person name="Ovreas L."/>
            <person name="Rohde M."/>
            <person name="Galperin M.Y."/>
            <person name="Jogler C."/>
        </authorList>
    </citation>
    <scope>NUCLEOTIDE SEQUENCE [LARGE SCALE GENOMIC DNA]</scope>
    <source>
        <strain evidence="4 5">Pla175</strain>
    </source>
</reference>